<dbReference type="Pfam" id="PF13855">
    <property type="entry name" value="LRR_8"/>
    <property type="match status" value="2"/>
</dbReference>
<evidence type="ECO:0000313" key="6">
    <source>
        <dbReference type="Proteomes" id="UP000593579"/>
    </source>
</evidence>
<dbReference type="PROSITE" id="PS51450">
    <property type="entry name" value="LRR"/>
    <property type="match status" value="3"/>
</dbReference>
<comment type="caution">
    <text evidence="5">The sequence shown here is derived from an EMBL/GenBank/DDBJ whole genome shotgun (WGS) entry which is preliminary data.</text>
</comment>
<dbReference type="Proteomes" id="UP000593579">
    <property type="component" value="Unassembled WGS sequence"/>
</dbReference>
<keyword evidence="1" id="KW-0433">Leucine-rich repeat</keyword>
<evidence type="ECO:0000256" key="1">
    <source>
        <dbReference type="ARBA" id="ARBA00022614"/>
    </source>
</evidence>
<proteinExistence type="inferred from homology"/>
<name>A0A7J9C7I7_GOSGO</name>
<comment type="similarity">
    <text evidence="3">Belongs to the SHOC2 family.</text>
</comment>
<protein>
    <recommendedName>
        <fullName evidence="7">Plant intracellular Ras-group-related LRR protein 9-like</fullName>
    </recommendedName>
</protein>
<sequence>MDPNLKSYPLLSYVLSRLPSISSRLQSSPSSDTPFDLEQPPPIDAASSSTAPPPIVDQMPHLSHPKVLASMTHAIYDVAQTRSVLQTLGPRPDHESVDMAHHKLAEIDSNLSKSLEELVLSPRPEGVDQAEWRANLADKEQQIRQQAEQEKSMYKSILQLDEMHEAYGKLVKQAEERLVKIYEKAGEVADDSEPVEETNPEVVGILEEAQGKGLERVDLCGRKLRYLPEAFGKISGLLSLNLSGNQLEETELITLFLRNGHNMSAPGTRNWLHPGISVISPSISHDIDTLVHVPCSNPFCKPELPRTLIGWVREMKTKTQCATFIKRNSTGVAFSGLFSRNEIQLIVIPDSLAGLEKLEELNVSSNLLGSLPDSIGLLQNLKILDVSGNKLTALPDSICYCRSLVELDVSFNSLAYLPTNLGNELGNLERLSIYLNKLRSLPNSICKMRSLRFLDAHFNELRGLPNEIGRLTNLEFLNVCSNFSDLTELPETLGELTNLKELDLSNNQIQALPDTFGRLDNLKKLNLEQNPLVIPPPEVVEQGVDAVKLFMAKRWADKLAEEERKSMIEVNEEEENGWLTRSTTWLKRSVSVVGETVSGYLGTAGPRDPILDEER</sequence>
<dbReference type="SMART" id="SM00369">
    <property type="entry name" value="LRR_TYP"/>
    <property type="match status" value="7"/>
</dbReference>
<keyword evidence="6" id="KW-1185">Reference proteome</keyword>
<dbReference type="InterPro" id="IPR001611">
    <property type="entry name" value="Leu-rich_rpt"/>
</dbReference>
<gene>
    <name evidence="5" type="ORF">Gogos_006830</name>
</gene>
<dbReference type="SMART" id="SM00364">
    <property type="entry name" value="LRR_BAC"/>
    <property type="match status" value="7"/>
</dbReference>
<keyword evidence="2" id="KW-0677">Repeat</keyword>
<dbReference type="PRINTS" id="PR00019">
    <property type="entry name" value="LEURICHRPT"/>
</dbReference>
<dbReference type="PANTHER" id="PTHR48051:SF54">
    <property type="entry name" value="LEUCINE-RICH REPEAT-CONTAINING PROTEIN"/>
    <property type="match status" value="1"/>
</dbReference>
<dbReference type="GO" id="GO:0005737">
    <property type="term" value="C:cytoplasm"/>
    <property type="evidence" value="ECO:0007669"/>
    <property type="project" value="TreeGrafter"/>
</dbReference>
<dbReference type="SUPFAM" id="SSF52047">
    <property type="entry name" value="RNI-like"/>
    <property type="match status" value="1"/>
</dbReference>
<dbReference type="InterPro" id="IPR032675">
    <property type="entry name" value="LRR_dom_sf"/>
</dbReference>
<dbReference type="InterPro" id="IPR003591">
    <property type="entry name" value="Leu-rich_rpt_typical-subtyp"/>
</dbReference>
<feature type="region of interest" description="Disordered" evidence="4">
    <location>
        <begin position="23"/>
        <end position="60"/>
    </location>
</feature>
<dbReference type="OrthoDB" id="1668230at2759"/>
<evidence type="ECO:0000256" key="2">
    <source>
        <dbReference type="ARBA" id="ARBA00022737"/>
    </source>
</evidence>
<dbReference type="SMART" id="SM00365">
    <property type="entry name" value="LRR_SD22"/>
    <property type="match status" value="3"/>
</dbReference>
<dbReference type="PANTHER" id="PTHR48051">
    <property type="match status" value="1"/>
</dbReference>
<dbReference type="InterPro" id="IPR050216">
    <property type="entry name" value="LRR_domain-containing"/>
</dbReference>
<dbReference type="AlphaFoldDB" id="A0A7J9C7I7"/>
<evidence type="ECO:0008006" key="7">
    <source>
        <dbReference type="Google" id="ProtNLM"/>
    </source>
</evidence>
<reference evidence="5 6" key="1">
    <citation type="journal article" date="2019" name="Genome Biol. Evol.">
        <title>Insights into the evolution of the New World diploid cottons (Gossypium, subgenus Houzingenia) based on genome sequencing.</title>
        <authorList>
            <person name="Grover C.E."/>
            <person name="Arick M.A. 2nd"/>
            <person name="Thrash A."/>
            <person name="Conover J.L."/>
            <person name="Sanders W.S."/>
            <person name="Peterson D.G."/>
            <person name="Frelichowski J.E."/>
            <person name="Scheffler J.A."/>
            <person name="Scheffler B.E."/>
            <person name="Wendel J.F."/>
        </authorList>
    </citation>
    <scope>NUCLEOTIDE SEQUENCE [LARGE SCALE GENOMIC DNA]</scope>
    <source>
        <strain evidence="5">5</strain>
        <tissue evidence="5">Leaf</tissue>
    </source>
</reference>
<dbReference type="EMBL" id="JABEZY010000008">
    <property type="protein sequence ID" value="MBA0744195.1"/>
    <property type="molecule type" value="Genomic_DNA"/>
</dbReference>
<dbReference type="Gene3D" id="3.80.10.10">
    <property type="entry name" value="Ribonuclease Inhibitor"/>
    <property type="match status" value="2"/>
</dbReference>
<organism evidence="5 6">
    <name type="scientific">Gossypium gossypioides</name>
    <name type="common">Mexican cotton</name>
    <name type="synonym">Selera gossypioides</name>
    <dbReference type="NCBI Taxonomy" id="34282"/>
    <lineage>
        <taxon>Eukaryota</taxon>
        <taxon>Viridiplantae</taxon>
        <taxon>Streptophyta</taxon>
        <taxon>Embryophyta</taxon>
        <taxon>Tracheophyta</taxon>
        <taxon>Spermatophyta</taxon>
        <taxon>Magnoliopsida</taxon>
        <taxon>eudicotyledons</taxon>
        <taxon>Gunneridae</taxon>
        <taxon>Pentapetalae</taxon>
        <taxon>rosids</taxon>
        <taxon>malvids</taxon>
        <taxon>Malvales</taxon>
        <taxon>Malvaceae</taxon>
        <taxon>Malvoideae</taxon>
        <taxon>Gossypium</taxon>
    </lineage>
</organism>
<evidence type="ECO:0000256" key="4">
    <source>
        <dbReference type="SAM" id="MobiDB-lite"/>
    </source>
</evidence>
<dbReference type="FunFam" id="3.80.10.10:FF:000746">
    <property type="entry name" value="Plant intracellular Ras-group-related LRR protein 2"/>
    <property type="match status" value="1"/>
</dbReference>
<evidence type="ECO:0000313" key="5">
    <source>
        <dbReference type="EMBL" id="MBA0744195.1"/>
    </source>
</evidence>
<evidence type="ECO:0000256" key="3">
    <source>
        <dbReference type="ARBA" id="ARBA00023786"/>
    </source>
</evidence>
<accession>A0A7J9C7I7</accession>